<keyword evidence="4 5" id="KW-0539">Nucleus</keyword>
<dbReference type="PANTHER" id="PTHR12838:SF0">
    <property type="entry name" value="U3 SMALL NUCLEOLAR RNA-ASSOCIATED PROTEIN 11-RELATED"/>
    <property type="match status" value="1"/>
</dbReference>
<dbReference type="PIRSF" id="PIRSF015952">
    <property type="entry name" value="U3snoRNP11"/>
    <property type="match status" value="1"/>
</dbReference>
<keyword evidence="8" id="KW-1185">Reference proteome</keyword>
<sequence length="253" mass="29794">MSSLRNAVKSRHVHRERHQPAARAHLGPLEKKKDYKVRAKYQNDKKKFLRTLHRKALNKNPDEFHFHMINSRLKDGKHYENVEDKELTVNDVNQDLTYITHRRSVEKKKIEKLKAQLHILDTDEEEPKNSHILFVDSEKEEKSADPAQLLETHPSLLGRSYNRLRTSQLAKMTNPIEEKSLNAKALLKTKSKAYKELVQRIARENKLRIMQDKLEVRKKLMVSKGKEEEKPKLVQEGTSTSAPVYRWPQIRKK</sequence>
<keyword evidence="3 5" id="KW-0698">rRNA processing</keyword>
<protein>
    <recommendedName>
        <fullName evidence="5">U3 small nucleolar RNA-associated protein 11</fullName>
        <shortName evidence="5">U3 snoRNA-associated protein 11</shortName>
    </recommendedName>
</protein>
<dbReference type="Pfam" id="PF03998">
    <property type="entry name" value="Utp11"/>
    <property type="match status" value="1"/>
</dbReference>
<comment type="caution">
    <text evidence="7">The sequence shown here is derived from an EMBL/GenBank/DDBJ whole genome shotgun (WGS) entry which is preliminary data.</text>
</comment>
<evidence type="ECO:0000256" key="2">
    <source>
        <dbReference type="ARBA" id="ARBA00008105"/>
    </source>
</evidence>
<name>A0AAN8XJK7_HALRR</name>
<evidence type="ECO:0000256" key="6">
    <source>
        <dbReference type="SAM" id="MobiDB-lite"/>
    </source>
</evidence>
<comment type="subunit">
    <text evidence="5">Component of the ribosomal small subunit (SSU) processome.</text>
</comment>
<feature type="region of interest" description="Disordered" evidence="6">
    <location>
        <begin position="1"/>
        <end position="33"/>
    </location>
</feature>
<keyword evidence="7" id="KW-0687">Ribonucleoprotein</keyword>
<evidence type="ECO:0000256" key="4">
    <source>
        <dbReference type="ARBA" id="ARBA00023242"/>
    </source>
</evidence>
<feature type="region of interest" description="Disordered" evidence="6">
    <location>
        <begin position="222"/>
        <end position="253"/>
    </location>
</feature>
<dbReference type="Proteomes" id="UP001381693">
    <property type="component" value="Unassembled WGS sequence"/>
</dbReference>
<organism evidence="7 8">
    <name type="scientific">Halocaridina rubra</name>
    <name type="common">Hawaiian red shrimp</name>
    <dbReference type="NCBI Taxonomy" id="373956"/>
    <lineage>
        <taxon>Eukaryota</taxon>
        <taxon>Metazoa</taxon>
        <taxon>Ecdysozoa</taxon>
        <taxon>Arthropoda</taxon>
        <taxon>Crustacea</taxon>
        <taxon>Multicrustacea</taxon>
        <taxon>Malacostraca</taxon>
        <taxon>Eumalacostraca</taxon>
        <taxon>Eucarida</taxon>
        <taxon>Decapoda</taxon>
        <taxon>Pleocyemata</taxon>
        <taxon>Caridea</taxon>
        <taxon>Atyoidea</taxon>
        <taxon>Atyidae</taxon>
        <taxon>Halocaridina</taxon>
    </lineage>
</organism>
<comment type="subcellular location">
    <subcellularLocation>
        <location evidence="1 5">Nucleus</location>
        <location evidence="1 5">Nucleolus</location>
    </subcellularLocation>
</comment>
<feature type="compositionally biased region" description="Basic residues" evidence="6">
    <location>
        <begin position="8"/>
        <end position="17"/>
    </location>
</feature>
<comment type="similarity">
    <text evidence="2 5">Belongs to the UTP11 family.</text>
</comment>
<reference evidence="7 8" key="1">
    <citation type="submission" date="2023-11" db="EMBL/GenBank/DDBJ databases">
        <title>Halocaridina rubra genome assembly.</title>
        <authorList>
            <person name="Smith C."/>
        </authorList>
    </citation>
    <scope>NUCLEOTIDE SEQUENCE [LARGE SCALE GENOMIC DNA]</scope>
    <source>
        <strain evidence="7">EP-1</strain>
        <tissue evidence="7">Whole</tissue>
    </source>
</reference>
<comment type="function">
    <text evidence="5">Involved in nucleolar processing of pre-18S ribosomal RNA.</text>
</comment>
<gene>
    <name evidence="7" type="primary">UTP11L</name>
    <name evidence="7" type="ORF">SK128_004290</name>
</gene>
<evidence type="ECO:0000313" key="7">
    <source>
        <dbReference type="EMBL" id="KAK7085587.1"/>
    </source>
</evidence>
<dbReference type="EMBL" id="JAXCGZ010000772">
    <property type="protein sequence ID" value="KAK7085587.1"/>
    <property type="molecule type" value="Genomic_DNA"/>
</dbReference>
<accession>A0AAN8XJK7</accession>
<dbReference type="GO" id="GO:0006364">
    <property type="term" value="P:rRNA processing"/>
    <property type="evidence" value="ECO:0007669"/>
    <property type="project" value="UniProtKB-UniRule"/>
</dbReference>
<evidence type="ECO:0000313" key="8">
    <source>
        <dbReference type="Proteomes" id="UP001381693"/>
    </source>
</evidence>
<dbReference type="GO" id="GO:0032040">
    <property type="term" value="C:small-subunit processome"/>
    <property type="evidence" value="ECO:0007669"/>
    <property type="project" value="UniProtKB-UniRule"/>
</dbReference>
<evidence type="ECO:0000256" key="1">
    <source>
        <dbReference type="ARBA" id="ARBA00004604"/>
    </source>
</evidence>
<feature type="compositionally biased region" description="Basic and acidic residues" evidence="6">
    <location>
        <begin position="222"/>
        <end position="233"/>
    </location>
</feature>
<proteinExistence type="inferred from homology"/>
<evidence type="ECO:0000256" key="3">
    <source>
        <dbReference type="ARBA" id="ARBA00022552"/>
    </source>
</evidence>
<dbReference type="InterPro" id="IPR007144">
    <property type="entry name" value="SSU_processome_Utp11"/>
</dbReference>
<dbReference type="PANTHER" id="PTHR12838">
    <property type="entry name" value="U3 SMALL NUCLEOLAR RNA-ASSOCIATED PROTEIN 11"/>
    <property type="match status" value="1"/>
</dbReference>
<dbReference type="AlphaFoldDB" id="A0AAN8XJK7"/>
<evidence type="ECO:0000256" key="5">
    <source>
        <dbReference type="PIRNR" id="PIRNR015952"/>
    </source>
</evidence>